<comment type="caution">
    <text evidence="2">The sequence shown here is derived from an EMBL/GenBank/DDBJ whole genome shotgun (WGS) entry which is preliminary data.</text>
</comment>
<accession>A0A645I806</accession>
<organism evidence="2">
    <name type="scientific">bioreactor metagenome</name>
    <dbReference type="NCBI Taxonomy" id="1076179"/>
    <lineage>
        <taxon>unclassified sequences</taxon>
        <taxon>metagenomes</taxon>
        <taxon>ecological metagenomes</taxon>
    </lineage>
</organism>
<feature type="domain" description="Transcriptional regulator TetR C-terminal Firmicutes type" evidence="1">
    <location>
        <begin position="12"/>
        <end position="76"/>
    </location>
</feature>
<name>A0A645I806_9ZZZZ</name>
<dbReference type="Pfam" id="PF14278">
    <property type="entry name" value="TetR_C_8"/>
    <property type="match status" value="1"/>
</dbReference>
<dbReference type="Gene3D" id="1.10.357.10">
    <property type="entry name" value="Tetracycline Repressor, domain 2"/>
    <property type="match status" value="1"/>
</dbReference>
<sequence>MLIAAGKTDIIKSSFNQLLTSFLRLIDDSYRLVQPYTAYFSALYSGIALNVLLQWIGDQQKETPDELAEIIIRLMKVSLNSNLLI</sequence>
<reference evidence="2" key="1">
    <citation type="submission" date="2019-08" db="EMBL/GenBank/DDBJ databases">
        <authorList>
            <person name="Kucharzyk K."/>
            <person name="Murdoch R.W."/>
            <person name="Higgins S."/>
            <person name="Loffler F."/>
        </authorList>
    </citation>
    <scope>NUCLEOTIDE SEQUENCE</scope>
</reference>
<evidence type="ECO:0000313" key="2">
    <source>
        <dbReference type="EMBL" id="MPN46922.1"/>
    </source>
</evidence>
<dbReference type="InterPro" id="IPR039532">
    <property type="entry name" value="TetR_C_Firmicutes"/>
</dbReference>
<dbReference type="AlphaFoldDB" id="A0A645I806"/>
<proteinExistence type="predicted"/>
<protein>
    <recommendedName>
        <fullName evidence="1">Transcriptional regulator TetR C-terminal Firmicutes type domain-containing protein</fullName>
    </recommendedName>
</protein>
<dbReference type="EMBL" id="VSSQ01107986">
    <property type="protein sequence ID" value="MPN46922.1"/>
    <property type="molecule type" value="Genomic_DNA"/>
</dbReference>
<evidence type="ECO:0000259" key="1">
    <source>
        <dbReference type="Pfam" id="PF14278"/>
    </source>
</evidence>
<gene>
    <name evidence="2" type="ORF">SDC9_194521</name>
</gene>